<proteinExistence type="inferred from homology"/>
<keyword evidence="4" id="KW-1185">Reference proteome</keyword>
<dbReference type="GO" id="GO:0008234">
    <property type="term" value="F:cysteine-type peptidase activity"/>
    <property type="evidence" value="ECO:0007669"/>
    <property type="project" value="InterPro"/>
</dbReference>
<accession>A0A5A7RG65</accession>
<dbReference type="SUPFAM" id="SSF54001">
    <property type="entry name" value="Cysteine proteinases"/>
    <property type="match status" value="1"/>
</dbReference>
<evidence type="ECO:0000313" key="4">
    <source>
        <dbReference type="Proteomes" id="UP000325081"/>
    </source>
</evidence>
<dbReference type="Pfam" id="PF00112">
    <property type="entry name" value="Peptidase_C1"/>
    <property type="match status" value="1"/>
</dbReference>
<dbReference type="Gene3D" id="3.90.70.10">
    <property type="entry name" value="Cysteine proteinases"/>
    <property type="match status" value="1"/>
</dbReference>
<organism evidence="3 4">
    <name type="scientific">Striga asiatica</name>
    <name type="common">Asiatic witchweed</name>
    <name type="synonym">Buchnera asiatica</name>
    <dbReference type="NCBI Taxonomy" id="4170"/>
    <lineage>
        <taxon>Eukaryota</taxon>
        <taxon>Viridiplantae</taxon>
        <taxon>Streptophyta</taxon>
        <taxon>Embryophyta</taxon>
        <taxon>Tracheophyta</taxon>
        <taxon>Spermatophyta</taxon>
        <taxon>Magnoliopsida</taxon>
        <taxon>eudicotyledons</taxon>
        <taxon>Gunneridae</taxon>
        <taxon>Pentapetalae</taxon>
        <taxon>asterids</taxon>
        <taxon>lamiids</taxon>
        <taxon>Lamiales</taxon>
        <taxon>Orobanchaceae</taxon>
        <taxon>Buchnereae</taxon>
        <taxon>Striga</taxon>
    </lineage>
</organism>
<sequence>MESCTFLFEGVKVPTSKDKAKHTKFHQEWKKRIFLASIVLPMIFGLAKSIEFTKKDLSSDETLWNLYERWRSHHTVKEKGSFQRSWAFSTVVGVEGINKIKTGKLMSLSEQELVDCGKYNKGCNGGLVENAYEFIKKEGGITTETLYPYKARDVNCDSAKVVY</sequence>
<evidence type="ECO:0000259" key="2">
    <source>
        <dbReference type="SMART" id="SM00645"/>
    </source>
</evidence>
<dbReference type="InterPro" id="IPR000668">
    <property type="entry name" value="Peptidase_C1A_C"/>
</dbReference>
<dbReference type="SMART" id="SM00645">
    <property type="entry name" value="Pept_C1"/>
    <property type="match status" value="1"/>
</dbReference>
<dbReference type="AlphaFoldDB" id="A0A5A7RG65"/>
<keyword evidence="3" id="KW-0645">Protease</keyword>
<evidence type="ECO:0000313" key="3">
    <source>
        <dbReference type="EMBL" id="GER56176.1"/>
    </source>
</evidence>
<gene>
    <name evidence="3" type="ORF">STAS_33890</name>
</gene>
<evidence type="ECO:0000256" key="1">
    <source>
        <dbReference type="ARBA" id="ARBA00008455"/>
    </source>
</evidence>
<keyword evidence="3" id="KW-0378">Hydrolase</keyword>
<comment type="similarity">
    <text evidence="1">Belongs to the peptidase C1 family.</text>
</comment>
<protein>
    <submittedName>
        <fullName evidence="3">Cysteine protease</fullName>
    </submittedName>
</protein>
<dbReference type="Proteomes" id="UP000325081">
    <property type="component" value="Unassembled WGS sequence"/>
</dbReference>
<dbReference type="OrthoDB" id="10253408at2759"/>
<dbReference type="InterPro" id="IPR038765">
    <property type="entry name" value="Papain-like_cys_pep_sf"/>
</dbReference>
<dbReference type="PANTHER" id="PTHR12411">
    <property type="entry name" value="CYSTEINE PROTEASE FAMILY C1-RELATED"/>
    <property type="match status" value="1"/>
</dbReference>
<name>A0A5A7RG65_STRAF</name>
<feature type="domain" description="Peptidase C1A papain C-terminal" evidence="2">
    <location>
        <begin position="66"/>
        <end position="163"/>
    </location>
</feature>
<dbReference type="EMBL" id="BKCP01012514">
    <property type="protein sequence ID" value="GER56176.1"/>
    <property type="molecule type" value="Genomic_DNA"/>
</dbReference>
<comment type="caution">
    <text evidence="3">The sequence shown here is derived from an EMBL/GenBank/DDBJ whole genome shotgun (WGS) entry which is preliminary data.</text>
</comment>
<dbReference type="InterPro" id="IPR013128">
    <property type="entry name" value="Peptidase_C1A"/>
</dbReference>
<dbReference type="GO" id="GO:0006508">
    <property type="term" value="P:proteolysis"/>
    <property type="evidence" value="ECO:0007669"/>
    <property type="project" value="UniProtKB-KW"/>
</dbReference>
<reference evidence="4" key="1">
    <citation type="journal article" date="2019" name="Curr. Biol.">
        <title>Genome Sequence of Striga asiatica Provides Insight into the Evolution of Plant Parasitism.</title>
        <authorList>
            <person name="Yoshida S."/>
            <person name="Kim S."/>
            <person name="Wafula E.K."/>
            <person name="Tanskanen J."/>
            <person name="Kim Y.M."/>
            <person name="Honaas L."/>
            <person name="Yang Z."/>
            <person name="Spallek T."/>
            <person name="Conn C.E."/>
            <person name="Ichihashi Y."/>
            <person name="Cheong K."/>
            <person name="Cui S."/>
            <person name="Der J.P."/>
            <person name="Gundlach H."/>
            <person name="Jiao Y."/>
            <person name="Hori C."/>
            <person name="Ishida J.K."/>
            <person name="Kasahara H."/>
            <person name="Kiba T."/>
            <person name="Kim M.S."/>
            <person name="Koo N."/>
            <person name="Laohavisit A."/>
            <person name="Lee Y.H."/>
            <person name="Lumba S."/>
            <person name="McCourt P."/>
            <person name="Mortimer J.C."/>
            <person name="Mutuku J.M."/>
            <person name="Nomura T."/>
            <person name="Sasaki-Sekimoto Y."/>
            <person name="Seto Y."/>
            <person name="Wang Y."/>
            <person name="Wakatake T."/>
            <person name="Sakakibara H."/>
            <person name="Demura T."/>
            <person name="Yamaguchi S."/>
            <person name="Yoneyama K."/>
            <person name="Manabe R.I."/>
            <person name="Nelson D.C."/>
            <person name="Schulman A.H."/>
            <person name="Timko M.P."/>
            <person name="dePamphilis C.W."/>
            <person name="Choi D."/>
            <person name="Shirasu K."/>
        </authorList>
    </citation>
    <scope>NUCLEOTIDE SEQUENCE [LARGE SCALE GENOMIC DNA]</scope>
    <source>
        <strain evidence="4">cv. UVA1</strain>
    </source>
</reference>